<accession>I0KCX7</accession>
<dbReference type="Proteomes" id="UP000011058">
    <property type="component" value="Chromosome"/>
</dbReference>
<dbReference type="HOGENOM" id="CLU_2057885_0_0_10"/>
<feature type="region of interest" description="Disordered" evidence="1">
    <location>
        <begin position="91"/>
        <end position="119"/>
    </location>
</feature>
<evidence type="ECO:0000313" key="2">
    <source>
        <dbReference type="EMBL" id="CCH01980.1"/>
    </source>
</evidence>
<dbReference type="AlphaFoldDB" id="I0KCX7"/>
<sequence>MLKPSSFYTSFQLLHQLMGAFKSSMDIQQFIAIVEANRSMGDPLPTAYERAERIHEHDKICGGRRFSDFEVFEQRYYQILRKRRLVAAKARESQRGNLPSAKIAKSAKDDESASASAAI</sequence>
<organism evidence="2 3">
    <name type="scientific">Fibrella aestuarina BUZ 2</name>
    <dbReference type="NCBI Taxonomy" id="1166018"/>
    <lineage>
        <taxon>Bacteria</taxon>
        <taxon>Pseudomonadati</taxon>
        <taxon>Bacteroidota</taxon>
        <taxon>Cytophagia</taxon>
        <taxon>Cytophagales</taxon>
        <taxon>Spirosomataceae</taxon>
        <taxon>Fibrella</taxon>
    </lineage>
</organism>
<dbReference type="KEGG" id="fae:FAES_3979"/>
<reference evidence="2 3" key="1">
    <citation type="journal article" date="2012" name="J. Bacteriol.">
        <title>Genome Sequence of Fibrella aestuarina BUZ 2T, a Filamentous Marine Bacterium.</title>
        <authorList>
            <person name="Filippini M."/>
            <person name="Qi W."/>
            <person name="Blom J."/>
            <person name="Goesmann A."/>
            <person name="Smits T.H."/>
            <person name="Bagheri H.C."/>
        </authorList>
    </citation>
    <scope>NUCLEOTIDE SEQUENCE [LARGE SCALE GENOMIC DNA]</scope>
    <source>
        <strain evidence="3">BUZ 2T</strain>
    </source>
</reference>
<protein>
    <submittedName>
        <fullName evidence="2">Uncharacterized protein</fullName>
    </submittedName>
</protein>
<keyword evidence="3" id="KW-1185">Reference proteome</keyword>
<evidence type="ECO:0000313" key="3">
    <source>
        <dbReference type="Proteomes" id="UP000011058"/>
    </source>
</evidence>
<name>I0KCX7_9BACT</name>
<proteinExistence type="predicted"/>
<evidence type="ECO:0000256" key="1">
    <source>
        <dbReference type="SAM" id="MobiDB-lite"/>
    </source>
</evidence>
<gene>
    <name evidence="2" type="ORF">FAES_3979</name>
</gene>
<dbReference type="EMBL" id="HE796683">
    <property type="protein sequence ID" value="CCH01980.1"/>
    <property type="molecule type" value="Genomic_DNA"/>
</dbReference>